<feature type="region of interest" description="Disordered" evidence="1">
    <location>
        <begin position="29"/>
        <end position="83"/>
    </location>
</feature>
<dbReference type="EMBL" id="CATQJL010000223">
    <property type="protein sequence ID" value="CAJ0597789.1"/>
    <property type="molecule type" value="Genomic_DNA"/>
</dbReference>
<feature type="compositionally biased region" description="Basic and acidic residues" evidence="1">
    <location>
        <begin position="47"/>
        <end position="56"/>
    </location>
</feature>
<proteinExistence type="predicted"/>
<evidence type="ECO:0000256" key="1">
    <source>
        <dbReference type="SAM" id="MobiDB-lite"/>
    </source>
</evidence>
<organism evidence="2 3">
    <name type="scientific">Cylicocyclus nassatus</name>
    <name type="common">Nematode worm</name>
    <dbReference type="NCBI Taxonomy" id="53992"/>
    <lineage>
        <taxon>Eukaryota</taxon>
        <taxon>Metazoa</taxon>
        <taxon>Ecdysozoa</taxon>
        <taxon>Nematoda</taxon>
        <taxon>Chromadorea</taxon>
        <taxon>Rhabditida</taxon>
        <taxon>Rhabditina</taxon>
        <taxon>Rhabditomorpha</taxon>
        <taxon>Strongyloidea</taxon>
        <taxon>Strongylidae</taxon>
        <taxon>Cylicocyclus</taxon>
    </lineage>
</organism>
<name>A0AA36GT49_CYLNA</name>
<evidence type="ECO:0000313" key="3">
    <source>
        <dbReference type="Proteomes" id="UP001176961"/>
    </source>
</evidence>
<dbReference type="Proteomes" id="UP001176961">
    <property type="component" value="Unassembled WGS sequence"/>
</dbReference>
<sequence>MKLNGLARVAIGRALGDVRAYHFDADKEMLSPPSKKRFCPTTTQDSLAHEQANESEHEQDEEIENMKNGLAAAKSEGVGGKYGNWAQPYRQLEEWPQTARR</sequence>
<dbReference type="AlphaFoldDB" id="A0AA36GT49"/>
<comment type="caution">
    <text evidence="2">The sequence shown here is derived from an EMBL/GenBank/DDBJ whole genome shotgun (WGS) entry which is preliminary data.</text>
</comment>
<reference evidence="2" key="1">
    <citation type="submission" date="2023-07" db="EMBL/GenBank/DDBJ databases">
        <authorList>
            <consortium name="CYATHOMIX"/>
        </authorList>
    </citation>
    <scope>NUCLEOTIDE SEQUENCE</scope>
    <source>
        <strain evidence="2">N/A</strain>
    </source>
</reference>
<protein>
    <submittedName>
        <fullName evidence="2">Uncharacterized protein</fullName>
    </submittedName>
</protein>
<accession>A0AA36GT49</accession>
<gene>
    <name evidence="2" type="ORF">CYNAS_LOCUS9772</name>
</gene>
<evidence type="ECO:0000313" key="2">
    <source>
        <dbReference type="EMBL" id="CAJ0597789.1"/>
    </source>
</evidence>
<keyword evidence="3" id="KW-1185">Reference proteome</keyword>